<accession>A0A518B3C7</accession>
<dbReference type="EMBL" id="CP036279">
    <property type="protein sequence ID" value="QDU61475.1"/>
    <property type="molecule type" value="Genomic_DNA"/>
</dbReference>
<evidence type="ECO:0000313" key="2">
    <source>
        <dbReference type="EMBL" id="QDU61475.1"/>
    </source>
</evidence>
<dbReference type="RefSeq" id="WP_145258062.1">
    <property type="nucleotide sequence ID" value="NZ_CP036279.1"/>
</dbReference>
<sequence length="194" mass="22028">MSLEMMKSNLAKMEAHILSDLKPEDAQKIQEQFAALRGEVEEHVARAGELLAKYDKADDPNWKLLEQLGEKELLIPEVEWARDHEAWWNRHDWKSFGQLSEKARQRRDSAVSDPEAFTDWANQGSWIDTYASTLDETGPPSTNAEPAAGGEAKDRLNKWLGSSEPASDEATNPPSEPKSDWRTFEGFESWFDHG</sequence>
<evidence type="ECO:0000313" key="3">
    <source>
        <dbReference type="Proteomes" id="UP000317093"/>
    </source>
</evidence>
<dbReference type="KEGG" id="knv:Pan216_23350"/>
<gene>
    <name evidence="2" type="ORF">Pan216_23350</name>
</gene>
<reference evidence="2 3" key="1">
    <citation type="submission" date="2019-02" db="EMBL/GenBank/DDBJ databases">
        <title>Deep-cultivation of Planctomycetes and their phenomic and genomic characterization uncovers novel biology.</title>
        <authorList>
            <person name="Wiegand S."/>
            <person name="Jogler M."/>
            <person name="Boedeker C."/>
            <person name="Pinto D."/>
            <person name="Vollmers J."/>
            <person name="Rivas-Marin E."/>
            <person name="Kohn T."/>
            <person name="Peeters S.H."/>
            <person name="Heuer A."/>
            <person name="Rast P."/>
            <person name="Oberbeckmann S."/>
            <person name="Bunk B."/>
            <person name="Jeske O."/>
            <person name="Meyerdierks A."/>
            <person name="Storesund J.E."/>
            <person name="Kallscheuer N."/>
            <person name="Luecker S."/>
            <person name="Lage O.M."/>
            <person name="Pohl T."/>
            <person name="Merkel B.J."/>
            <person name="Hornburger P."/>
            <person name="Mueller R.-W."/>
            <person name="Bruemmer F."/>
            <person name="Labrenz M."/>
            <person name="Spormann A.M."/>
            <person name="Op den Camp H."/>
            <person name="Overmann J."/>
            <person name="Amann R."/>
            <person name="Jetten M.S.M."/>
            <person name="Mascher T."/>
            <person name="Medema M.H."/>
            <person name="Devos D.P."/>
            <person name="Kaster A.-K."/>
            <person name="Ovreas L."/>
            <person name="Rohde M."/>
            <person name="Galperin M.Y."/>
            <person name="Jogler C."/>
        </authorList>
    </citation>
    <scope>NUCLEOTIDE SEQUENCE [LARGE SCALE GENOMIC DNA]</scope>
    <source>
        <strain evidence="2 3">Pan216</strain>
    </source>
</reference>
<feature type="compositionally biased region" description="Polar residues" evidence="1">
    <location>
        <begin position="131"/>
        <end position="144"/>
    </location>
</feature>
<evidence type="ECO:0000256" key="1">
    <source>
        <dbReference type="SAM" id="MobiDB-lite"/>
    </source>
</evidence>
<name>A0A518B3C7_9BACT</name>
<protein>
    <submittedName>
        <fullName evidence="2">Uncharacterized protein</fullName>
    </submittedName>
</protein>
<dbReference type="AlphaFoldDB" id="A0A518B3C7"/>
<organism evidence="2 3">
    <name type="scientific">Kolteria novifilia</name>
    <dbReference type="NCBI Taxonomy" id="2527975"/>
    <lineage>
        <taxon>Bacteria</taxon>
        <taxon>Pseudomonadati</taxon>
        <taxon>Planctomycetota</taxon>
        <taxon>Planctomycetia</taxon>
        <taxon>Kolteriales</taxon>
        <taxon>Kolteriaceae</taxon>
        <taxon>Kolteria</taxon>
    </lineage>
</organism>
<proteinExistence type="predicted"/>
<feature type="region of interest" description="Disordered" evidence="1">
    <location>
        <begin position="131"/>
        <end position="182"/>
    </location>
</feature>
<keyword evidence="3" id="KW-1185">Reference proteome</keyword>
<dbReference type="Proteomes" id="UP000317093">
    <property type="component" value="Chromosome"/>
</dbReference>